<dbReference type="EMBL" id="FNTT01000002">
    <property type="protein sequence ID" value="SEE81285.1"/>
    <property type="molecule type" value="Genomic_DNA"/>
</dbReference>
<proteinExistence type="predicted"/>
<organism evidence="1 2">
    <name type="scientific">Pseudomonas kilonensis</name>
    <dbReference type="NCBI Taxonomy" id="132476"/>
    <lineage>
        <taxon>Bacteria</taxon>
        <taxon>Pseudomonadati</taxon>
        <taxon>Pseudomonadota</taxon>
        <taxon>Gammaproteobacteria</taxon>
        <taxon>Pseudomonadales</taxon>
        <taxon>Pseudomonadaceae</taxon>
        <taxon>Pseudomonas</taxon>
    </lineage>
</organism>
<name>A0ABY0ZJA1_9PSED</name>
<comment type="caution">
    <text evidence="1">The sequence shown here is derived from an EMBL/GenBank/DDBJ whole genome shotgun (WGS) entry which is preliminary data.</text>
</comment>
<protein>
    <submittedName>
        <fullName evidence="1">Uncharacterized protein</fullName>
    </submittedName>
</protein>
<accession>A0ABY0ZJA1</accession>
<evidence type="ECO:0000313" key="1">
    <source>
        <dbReference type="EMBL" id="SEE81285.1"/>
    </source>
</evidence>
<sequence length="33" mass="3747">MHSFFAKTFGGLATSDYIRQFLFGLVFTVMISN</sequence>
<reference evidence="1 2" key="1">
    <citation type="submission" date="2016-10" db="EMBL/GenBank/DDBJ databases">
        <authorList>
            <person name="Varghese N."/>
            <person name="Submissions S."/>
        </authorList>
    </citation>
    <scope>NUCLEOTIDE SEQUENCE [LARGE SCALE GENOMIC DNA]</scope>
    <source>
        <strain evidence="1 2">BS3780</strain>
    </source>
</reference>
<keyword evidence="2" id="KW-1185">Reference proteome</keyword>
<dbReference type="Proteomes" id="UP000183915">
    <property type="component" value="Unassembled WGS sequence"/>
</dbReference>
<evidence type="ECO:0000313" key="2">
    <source>
        <dbReference type="Proteomes" id="UP000183915"/>
    </source>
</evidence>
<gene>
    <name evidence="1" type="ORF">SAMN04490188_5878</name>
</gene>